<evidence type="ECO:0000256" key="1">
    <source>
        <dbReference type="ARBA" id="ARBA00002663"/>
    </source>
</evidence>
<evidence type="ECO:0000256" key="8">
    <source>
        <dbReference type="NCBIfam" id="TIGR00188"/>
    </source>
</evidence>
<dbReference type="EMBL" id="JABUKG010000013">
    <property type="protein sequence ID" value="MBY6321746.1"/>
    <property type="molecule type" value="Genomic_DNA"/>
</dbReference>
<evidence type="ECO:0000256" key="4">
    <source>
        <dbReference type="ARBA" id="ARBA00022759"/>
    </source>
</evidence>
<dbReference type="InterPro" id="IPR020568">
    <property type="entry name" value="Ribosomal_Su5_D2-typ_SF"/>
</dbReference>
<dbReference type="PROSITE" id="PS00648">
    <property type="entry name" value="RIBONUCLEASE_P"/>
    <property type="match status" value="1"/>
</dbReference>
<feature type="region of interest" description="Disordered" evidence="9">
    <location>
        <begin position="1"/>
        <end position="20"/>
    </location>
</feature>
<dbReference type="Proteomes" id="UP001520140">
    <property type="component" value="Unassembled WGS sequence"/>
</dbReference>
<dbReference type="InterPro" id="IPR020539">
    <property type="entry name" value="RNase_P_CS"/>
</dbReference>
<feature type="region of interest" description="Disordered" evidence="9">
    <location>
        <begin position="124"/>
        <end position="156"/>
    </location>
</feature>
<keyword evidence="3 7" id="KW-0540">Nuclease</keyword>
<comment type="similarity">
    <text evidence="7">Belongs to the RnpA family.</text>
</comment>
<gene>
    <name evidence="7 10" type="primary">rnpA</name>
    <name evidence="10" type="ORF">HQ605_13025</name>
</gene>
<evidence type="ECO:0000256" key="7">
    <source>
        <dbReference type="HAMAP-Rule" id="MF_00227"/>
    </source>
</evidence>
<sequence length="156" mass="16777">MLPEQHRLHRSADFRATTRGGRRVGRRDVVVHVATRRSDVRRDPGGPRVARVGLVVSKAVGPAVTRHRVARRLRHVCASMVADLDPNTDVVVRALVGSATASSSDLDRQLRSALRRLGAFDESPAVPSAFDESSAVPSAFDESPAVPTSGRGPSDR</sequence>
<comment type="function">
    <text evidence="1 7">RNaseP catalyzes the removal of the 5'-leader sequence from pre-tRNA to produce the mature 5'-terminus. It can also cleave other RNA substrates such as 4.5S RNA. The protein component plays an auxiliary but essential role in vivo by binding to the 5'-leader sequence and broadening the substrate specificity of the ribozyme.</text>
</comment>
<dbReference type="PANTHER" id="PTHR33992:SF1">
    <property type="entry name" value="RIBONUCLEASE P PROTEIN COMPONENT"/>
    <property type="match status" value="1"/>
</dbReference>
<keyword evidence="5 7" id="KW-0378">Hydrolase</keyword>
<evidence type="ECO:0000256" key="3">
    <source>
        <dbReference type="ARBA" id="ARBA00022722"/>
    </source>
</evidence>
<comment type="catalytic activity">
    <reaction evidence="7">
        <text>Endonucleolytic cleavage of RNA, removing 5'-extranucleotides from tRNA precursor.</text>
        <dbReference type="EC" id="3.1.26.5"/>
    </reaction>
</comment>
<dbReference type="HAMAP" id="MF_00227">
    <property type="entry name" value="RNase_P"/>
    <property type="match status" value="1"/>
</dbReference>
<reference evidence="10 11" key="1">
    <citation type="submission" date="2020-06" db="EMBL/GenBank/DDBJ databases">
        <title>Taxonomy, biology and ecology of Rhodococcus bacteria occurring in California pistachio and other woody hosts as revealed by genome sequence analyses.</title>
        <authorList>
            <person name="Gai Y."/>
            <person name="Riely B."/>
        </authorList>
    </citation>
    <scope>NUCLEOTIDE SEQUENCE [LARGE SCALE GENOMIC DNA]</scope>
    <source>
        <strain evidence="10 11">BP-284</strain>
    </source>
</reference>
<proteinExistence type="inferred from homology"/>
<keyword evidence="4 7" id="KW-0255">Endonuclease</keyword>
<keyword evidence="11" id="KW-1185">Reference proteome</keyword>
<dbReference type="InterPro" id="IPR000100">
    <property type="entry name" value="RNase_P"/>
</dbReference>
<evidence type="ECO:0000313" key="11">
    <source>
        <dbReference type="Proteomes" id="UP001520140"/>
    </source>
</evidence>
<accession>A0ABS7NUQ4</accession>
<evidence type="ECO:0000256" key="2">
    <source>
        <dbReference type="ARBA" id="ARBA00022694"/>
    </source>
</evidence>
<dbReference type="Pfam" id="PF00825">
    <property type="entry name" value="Ribonuclease_P"/>
    <property type="match status" value="1"/>
</dbReference>
<evidence type="ECO:0000256" key="5">
    <source>
        <dbReference type="ARBA" id="ARBA00022801"/>
    </source>
</evidence>
<protein>
    <recommendedName>
        <fullName evidence="7 8">Ribonuclease P protein component</fullName>
        <shortName evidence="7">RNase P protein</shortName>
        <shortName evidence="7">RNaseP protein</shortName>
        <ecNumber evidence="7 8">3.1.26.5</ecNumber>
    </recommendedName>
    <alternativeName>
        <fullName evidence="7">Protein C5</fullName>
    </alternativeName>
</protein>
<feature type="compositionally biased region" description="Basic and acidic residues" evidence="9">
    <location>
        <begin position="1"/>
        <end position="13"/>
    </location>
</feature>
<name>A0ABS7NUQ4_9NOCA</name>
<dbReference type="GO" id="GO:0004526">
    <property type="term" value="F:ribonuclease P activity"/>
    <property type="evidence" value="ECO:0007669"/>
    <property type="project" value="UniProtKB-EC"/>
</dbReference>
<evidence type="ECO:0000256" key="6">
    <source>
        <dbReference type="ARBA" id="ARBA00022884"/>
    </source>
</evidence>
<keyword evidence="2 7" id="KW-0819">tRNA processing</keyword>
<comment type="subunit">
    <text evidence="7">Consists of a catalytic RNA component (M1 or rnpB) and a protein subunit.</text>
</comment>
<dbReference type="SUPFAM" id="SSF54211">
    <property type="entry name" value="Ribosomal protein S5 domain 2-like"/>
    <property type="match status" value="1"/>
</dbReference>
<evidence type="ECO:0000313" key="10">
    <source>
        <dbReference type="EMBL" id="MBY6321746.1"/>
    </source>
</evidence>
<dbReference type="Gene3D" id="3.30.230.10">
    <property type="match status" value="1"/>
</dbReference>
<dbReference type="NCBIfam" id="TIGR00188">
    <property type="entry name" value="rnpA"/>
    <property type="match status" value="1"/>
</dbReference>
<evidence type="ECO:0000256" key="9">
    <source>
        <dbReference type="SAM" id="MobiDB-lite"/>
    </source>
</evidence>
<organism evidence="10 11">
    <name type="scientific">Rhodococcoides kroppenstedtii</name>
    <dbReference type="NCBI Taxonomy" id="293050"/>
    <lineage>
        <taxon>Bacteria</taxon>
        <taxon>Bacillati</taxon>
        <taxon>Actinomycetota</taxon>
        <taxon>Actinomycetes</taxon>
        <taxon>Mycobacteriales</taxon>
        <taxon>Nocardiaceae</taxon>
        <taxon>Rhodococcoides</taxon>
    </lineage>
</organism>
<dbReference type="EC" id="3.1.26.5" evidence="7 8"/>
<dbReference type="InterPro" id="IPR014721">
    <property type="entry name" value="Ribsml_uS5_D2-typ_fold_subgr"/>
</dbReference>
<comment type="caution">
    <text evidence="10">The sequence shown here is derived from an EMBL/GenBank/DDBJ whole genome shotgun (WGS) entry which is preliminary data.</text>
</comment>
<dbReference type="PANTHER" id="PTHR33992">
    <property type="entry name" value="RIBONUCLEASE P PROTEIN COMPONENT"/>
    <property type="match status" value="1"/>
</dbReference>
<keyword evidence="6 7" id="KW-0694">RNA-binding</keyword>